<evidence type="ECO:0000313" key="1">
    <source>
        <dbReference type="EMBL" id="GFH15258.1"/>
    </source>
</evidence>
<keyword evidence="2" id="KW-1185">Reference proteome</keyword>
<reference evidence="1 2" key="1">
    <citation type="submission" date="2020-02" db="EMBL/GenBank/DDBJ databases">
        <title>Draft genome sequence of Haematococcus lacustris strain NIES-144.</title>
        <authorList>
            <person name="Morimoto D."/>
            <person name="Nakagawa S."/>
            <person name="Yoshida T."/>
            <person name="Sawayama S."/>
        </authorList>
    </citation>
    <scope>NUCLEOTIDE SEQUENCE [LARGE SCALE GENOMIC DNA]</scope>
    <source>
        <strain evidence="1 2">NIES-144</strain>
    </source>
</reference>
<proteinExistence type="predicted"/>
<accession>A0A699Z7Y9</accession>
<evidence type="ECO:0000313" key="2">
    <source>
        <dbReference type="Proteomes" id="UP000485058"/>
    </source>
</evidence>
<organism evidence="1 2">
    <name type="scientific">Haematococcus lacustris</name>
    <name type="common">Green alga</name>
    <name type="synonym">Haematococcus pluvialis</name>
    <dbReference type="NCBI Taxonomy" id="44745"/>
    <lineage>
        <taxon>Eukaryota</taxon>
        <taxon>Viridiplantae</taxon>
        <taxon>Chlorophyta</taxon>
        <taxon>core chlorophytes</taxon>
        <taxon>Chlorophyceae</taxon>
        <taxon>CS clade</taxon>
        <taxon>Chlamydomonadales</taxon>
        <taxon>Haematococcaceae</taxon>
        <taxon>Haematococcus</taxon>
    </lineage>
</organism>
<dbReference type="Proteomes" id="UP000485058">
    <property type="component" value="Unassembled WGS sequence"/>
</dbReference>
<sequence length="74" mass="8254">MPSQSPHPPLPLTRLLHTNIHYPPRSQTYTTTLIRNCCNTMAVVLCMGHLVLVRVPTHPFSIGTDEAQPTAEYS</sequence>
<comment type="caution">
    <text evidence="1">The sequence shown here is derived from an EMBL/GenBank/DDBJ whole genome shotgun (WGS) entry which is preliminary data.</text>
</comment>
<gene>
    <name evidence="1" type="ORF">HaLaN_11453</name>
</gene>
<dbReference type="EMBL" id="BLLF01000825">
    <property type="protein sequence ID" value="GFH15258.1"/>
    <property type="molecule type" value="Genomic_DNA"/>
</dbReference>
<protein>
    <submittedName>
        <fullName evidence="1">Uncharacterized protein</fullName>
    </submittedName>
</protein>
<name>A0A699Z7Y9_HAELA</name>
<dbReference type="AlphaFoldDB" id="A0A699Z7Y9"/>